<evidence type="ECO:0000259" key="2">
    <source>
        <dbReference type="PROSITE" id="PS50125"/>
    </source>
</evidence>
<dbReference type="InterPro" id="IPR001054">
    <property type="entry name" value="A/G_cyclase"/>
</dbReference>
<dbReference type="InterPro" id="IPR058852">
    <property type="entry name" value="HTH_77"/>
</dbReference>
<dbReference type="KEGG" id="npy:NPRO_19520"/>
<dbReference type="SMART" id="SM00028">
    <property type="entry name" value="TPR"/>
    <property type="match status" value="4"/>
</dbReference>
<dbReference type="Gene3D" id="1.25.40.10">
    <property type="entry name" value="Tetratricopeptide repeat domain"/>
    <property type="match status" value="1"/>
</dbReference>
<dbReference type="InterPro" id="IPR027417">
    <property type="entry name" value="P-loop_NTPase"/>
</dbReference>
<dbReference type="InterPro" id="IPR019734">
    <property type="entry name" value="TPR_rpt"/>
</dbReference>
<feature type="domain" description="Guanylate cyclase" evidence="2">
    <location>
        <begin position="18"/>
        <end position="132"/>
    </location>
</feature>
<accession>A0A809S5N0</accession>
<dbReference type="SUPFAM" id="SSF55073">
    <property type="entry name" value="Nucleotide cyclase"/>
    <property type="match status" value="1"/>
</dbReference>
<dbReference type="Proteomes" id="UP000662873">
    <property type="component" value="Chromosome"/>
</dbReference>
<dbReference type="GO" id="GO:0004016">
    <property type="term" value="F:adenylate cyclase activity"/>
    <property type="evidence" value="ECO:0007669"/>
    <property type="project" value="UniProtKB-ARBA"/>
</dbReference>
<sequence>MPQGGNRTVAAASTKMCALLLTDVEGSTALWEKDRRGTAAALERHDAIAAATVVRHQGTLVKPRGEGDSLFCVFDRASDAVAAALDLQIAFREVPVSGGAPLRVRIAIHTGEMDAREGDYYGPAVNRCARIRSAAHGGQVLVSHAVQQLASEVLPAGSHFVDLGVHRLRDLSRPERIFQLAHPDLPSAFPPLRTLDHQVHNLPVLLTSFVGREHEVSEVLELFEKTRLLTLVGVGGTGKTRMALEVAAQVADRFSDGVCFVDLAPLRDAHLTERALLSAIQETNPDLAGTLDAALADRELLLVLDNCEHLVRATCACADRALRVSPRLKVIATSRRPFGLSGEQIYPVPPMNSPAPGSKGLVRRLFASDAGSLFLERARAVQPTFDLHSANAEDVAAVCAALDGIPLAIELAAARLRVLSPGQIRERLQDRFALLTSSASSGDERHRTLRGALDWSFDLLSEPEQVLLARLSVFRGGWSLEAAEAVCCDPEFPPPKLLDVLQGLVEASLVLYMPSESGPGRYRMLESVREYAAEKLVESPQAPTRSRHAEWCADLVRAAEAEFTGSDQARWFERIEEDLDNVRAGIAYLLESREGALGALQLVLGLRTFWIVRGHFEEARAGLLESLARAEDLDPALRARAENLLGILALLSGDLDEARLRLAGALELRRALEDWGGQAATLSNLGIVERYSFRFQEALAFFDESVRLYRRLEQPNETGYALLNLGCAYFETGQFEMAEKVYAECLSLMTRLQDQSGLSQLRANMADVRLSLDDPETAAAHILAAIHEAEACGYVQCLGDGFHALARLALYNGNTEVAAIACGAAKRVAVEGGAKPTPIEGRRAAQLRSKIVALAGEAKYRSGHEQGFGVPEKGRFQLARSLLDRLTETSDS</sequence>
<reference evidence="3" key="1">
    <citation type="journal article" name="DNA Res.">
        <title>The physiological potential of anammox bacteria as revealed by their core genome structure.</title>
        <authorList>
            <person name="Okubo T."/>
            <person name="Toyoda A."/>
            <person name="Fukuhara K."/>
            <person name="Uchiyama I."/>
            <person name="Harigaya Y."/>
            <person name="Kuroiwa M."/>
            <person name="Suzuki T."/>
            <person name="Murakami Y."/>
            <person name="Suwa Y."/>
            <person name="Takami H."/>
        </authorList>
    </citation>
    <scope>NUCLEOTIDE SEQUENCE</scope>
    <source>
        <strain evidence="3">317325-2</strain>
    </source>
</reference>
<evidence type="ECO:0000313" key="3">
    <source>
        <dbReference type="EMBL" id="BBO24357.1"/>
    </source>
</evidence>
<dbReference type="Gene3D" id="3.30.70.1230">
    <property type="entry name" value="Nucleotide cyclase"/>
    <property type="match status" value="1"/>
</dbReference>
<dbReference type="AlphaFoldDB" id="A0A809S5N0"/>
<dbReference type="Pfam" id="PF25872">
    <property type="entry name" value="HTH_77"/>
    <property type="match status" value="1"/>
</dbReference>
<dbReference type="EMBL" id="AP021858">
    <property type="protein sequence ID" value="BBO24357.1"/>
    <property type="molecule type" value="Genomic_DNA"/>
</dbReference>
<dbReference type="PANTHER" id="PTHR47691">
    <property type="entry name" value="REGULATOR-RELATED"/>
    <property type="match status" value="1"/>
</dbReference>
<dbReference type="Pfam" id="PF00211">
    <property type="entry name" value="Guanylate_cyc"/>
    <property type="match status" value="1"/>
</dbReference>
<dbReference type="CDD" id="cd07302">
    <property type="entry name" value="CHD"/>
    <property type="match status" value="1"/>
</dbReference>
<dbReference type="SUPFAM" id="SSF52540">
    <property type="entry name" value="P-loop containing nucleoside triphosphate hydrolases"/>
    <property type="match status" value="1"/>
</dbReference>
<feature type="repeat" description="TPR" evidence="1">
    <location>
        <begin position="719"/>
        <end position="752"/>
    </location>
</feature>
<dbReference type="Gene3D" id="3.40.50.300">
    <property type="entry name" value="P-loop containing nucleotide triphosphate hydrolases"/>
    <property type="match status" value="1"/>
</dbReference>
<dbReference type="InterPro" id="IPR029787">
    <property type="entry name" value="Nucleotide_cyclase"/>
</dbReference>
<evidence type="ECO:0000313" key="4">
    <source>
        <dbReference type="Proteomes" id="UP000662873"/>
    </source>
</evidence>
<name>A0A809S5N0_9BACT</name>
<dbReference type="SMART" id="SM00044">
    <property type="entry name" value="CYCc"/>
    <property type="match status" value="1"/>
</dbReference>
<dbReference type="GO" id="GO:0009190">
    <property type="term" value="P:cyclic nucleotide biosynthetic process"/>
    <property type="evidence" value="ECO:0007669"/>
    <property type="project" value="InterPro"/>
</dbReference>
<dbReference type="Pfam" id="PF13424">
    <property type="entry name" value="TPR_12"/>
    <property type="match status" value="1"/>
</dbReference>
<gene>
    <name evidence="3" type="ORF">NPRO_19520</name>
</gene>
<dbReference type="PROSITE" id="PS50005">
    <property type="entry name" value="TPR"/>
    <property type="match status" value="1"/>
</dbReference>
<dbReference type="PANTHER" id="PTHR47691:SF3">
    <property type="entry name" value="HTH-TYPE TRANSCRIPTIONAL REGULATOR RV0890C-RELATED"/>
    <property type="match status" value="1"/>
</dbReference>
<proteinExistence type="predicted"/>
<dbReference type="PROSITE" id="PS50125">
    <property type="entry name" value="GUANYLATE_CYCLASE_2"/>
    <property type="match status" value="1"/>
</dbReference>
<dbReference type="GO" id="GO:0035556">
    <property type="term" value="P:intracellular signal transduction"/>
    <property type="evidence" value="ECO:0007669"/>
    <property type="project" value="InterPro"/>
</dbReference>
<dbReference type="InterPro" id="IPR011990">
    <property type="entry name" value="TPR-like_helical_dom_sf"/>
</dbReference>
<organism evidence="3 4">
    <name type="scientific">Candidatus Nitrosymbiomonas proteolyticus</name>
    <dbReference type="NCBI Taxonomy" id="2608984"/>
    <lineage>
        <taxon>Bacteria</taxon>
        <taxon>Bacillati</taxon>
        <taxon>Armatimonadota</taxon>
        <taxon>Armatimonadota incertae sedis</taxon>
        <taxon>Candidatus Nitrosymbiomonas</taxon>
    </lineage>
</organism>
<evidence type="ECO:0000256" key="1">
    <source>
        <dbReference type="PROSITE-ProRule" id="PRU00339"/>
    </source>
</evidence>
<protein>
    <submittedName>
        <fullName evidence="3">ATPase, partial</fullName>
    </submittedName>
</protein>
<dbReference type="PRINTS" id="PR00364">
    <property type="entry name" value="DISEASERSIST"/>
</dbReference>
<dbReference type="SUPFAM" id="SSF48452">
    <property type="entry name" value="TPR-like"/>
    <property type="match status" value="1"/>
</dbReference>
<keyword evidence="1" id="KW-0802">TPR repeat</keyword>